<feature type="compositionally biased region" description="Basic and acidic residues" evidence="1">
    <location>
        <begin position="52"/>
        <end position="64"/>
    </location>
</feature>
<organism evidence="2 3">
    <name type="scientific">Austropuccinia psidii MF-1</name>
    <dbReference type="NCBI Taxonomy" id="1389203"/>
    <lineage>
        <taxon>Eukaryota</taxon>
        <taxon>Fungi</taxon>
        <taxon>Dikarya</taxon>
        <taxon>Basidiomycota</taxon>
        <taxon>Pucciniomycotina</taxon>
        <taxon>Pucciniomycetes</taxon>
        <taxon>Pucciniales</taxon>
        <taxon>Sphaerophragmiaceae</taxon>
        <taxon>Austropuccinia</taxon>
    </lineage>
</organism>
<dbReference type="AlphaFoldDB" id="A0A9Q3K9Y7"/>
<sequence length="83" mass="9484">MSVQHIPPAKNTISQRHQAVITPTARDPLDHQASVHQLSENLDIGPQIEGVELSRRGDERYHERKKEKHSHKDKKLAVTAFNM</sequence>
<accession>A0A9Q3K9Y7</accession>
<dbReference type="Proteomes" id="UP000765509">
    <property type="component" value="Unassembled WGS sequence"/>
</dbReference>
<dbReference type="EMBL" id="AVOT02097178">
    <property type="protein sequence ID" value="MBW0575874.1"/>
    <property type="molecule type" value="Genomic_DNA"/>
</dbReference>
<feature type="region of interest" description="Disordered" evidence="1">
    <location>
        <begin position="38"/>
        <end position="83"/>
    </location>
</feature>
<evidence type="ECO:0000256" key="1">
    <source>
        <dbReference type="SAM" id="MobiDB-lite"/>
    </source>
</evidence>
<proteinExistence type="predicted"/>
<comment type="caution">
    <text evidence="2">The sequence shown here is derived from an EMBL/GenBank/DDBJ whole genome shotgun (WGS) entry which is preliminary data.</text>
</comment>
<evidence type="ECO:0000313" key="3">
    <source>
        <dbReference type="Proteomes" id="UP000765509"/>
    </source>
</evidence>
<protein>
    <submittedName>
        <fullName evidence="2">Uncharacterized protein</fullName>
    </submittedName>
</protein>
<evidence type="ECO:0000313" key="2">
    <source>
        <dbReference type="EMBL" id="MBW0575874.1"/>
    </source>
</evidence>
<feature type="compositionally biased region" description="Basic residues" evidence="1">
    <location>
        <begin position="65"/>
        <end position="74"/>
    </location>
</feature>
<name>A0A9Q3K9Y7_9BASI</name>
<gene>
    <name evidence="2" type="ORF">O181_115589</name>
</gene>
<reference evidence="2" key="1">
    <citation type="submission" date="2021-03" db="EMBL/GenBank/DDBJ databases">
        <title>Draft genome sequence of rust myrtle Austropuccinia psidii MF-1, a brazilian biotype.</title>
        <authorList>
            <person name="Quecine M.C."/>
            <person name="Pachon D.M.R."/>
            <person name="Bonatelli M.L."/>
            <person name="Correr F.H."/>
            <person name="Franceschini L.M."/>
            <person name="Leite T.F."/>
            <person name="Margarido G.R.A."/>
            <person name="Almeida C.A."/>
            <person name="Ferrarezi J.A."/>
            <person name="Labate C.A."/>
        </authorList>
    </citation>
    <scope>NUCLEOTIDE SEQUENCE</scope>
    <source>
        <strain evidence="2">MF-1</strain>
    </source>
</reference>
<keyword evidence="3" id="KW-1185">Reference proteome</keyword>